<organism evidence="3 4">
    <name type="scientific">Nocardioides koreensis</name>
    <dbReference type="NCBI Taxonomy" id="433651"/>
    <lineage>
        <taxon>Bacteria</taxon>
        <taxon>Bacillati</taxon>
        <taxon>Actinomycetota</taxon>
        <taxon>Actinomycetes</taxon>
        <taxon>Propionibacteriales</taxon>
        <taxon>Nocardioidaceae</taxon>
        <taxon>Nocardioides</taxon>
    </lineage>
</organism>
<evidence type="ECO:0000256" key="1">
    <source>
        <dbReference type="SAM" id="Phobius"/>
    </source>
</evidence>
<name>A0ABN2ZYP4_9ACTN</name>
<accession>A0ABN2ZYP4</accession>
<dbReference type="InterPro" id="IPR018649">
    <property type="entry name" value="SHOCT"/>
</dbReference>
<dbReference type="RefSeq" id="WP_344154112.1">
    <property type="nucleotide sequence ID" value="NZ_BAAAQR010000010.1"/>
</dbReference>
<keyword evidence="1" id="KW-0472">Membrane</keyword>
<keyword evidence="1" id="KW-0812">Transmembrane</keyword>
<keyword evidence="4" id="KW-1185">Reference proteome</keyword>
<proteinExistence type="predicted"/>
<evidence type="ECO:0000313" key="3">
    <source>
        <dbReference type="EMBL" id="GAA2150288.1"/>
    </source>
</evidence>
<evidence type="ECO:0000259" key="2">
    <source>
        <dbReference type="Pfam" id="PF09851"/>
    </source>
</evidence>
<feature type="transmembrane region" description="Helical" evidence="1">
    <location>
        <begin position="12"/>
        <end position="30"/>
    </location>
</feature>
<feature type="transmembrane region" description="Helical" evidence="1">
    <location>
        <begin position="67"/>
        <end position="89"/>
    </location>
</feature>
<dbReference type="Pfam" id="PF09851">
    <property type="entry name" value="SHOCT"/>
    <property type="match status" value="1"/>
</dbReference>
<protein>
    <recommendedName>
        <fullName evidence="2">SHOCT domain-containing protein</fullName>
    </recommendedName>
</protein>
<dbReference type="EMBL" id="BAAAQR010000010">
    <property type="protein sequence ID" value="GAA2150288.1"/>
    <property type="molecule type" value="Genomic_DNA"/>
</dbReference>
<evidence type="ECO:0000313" key="4">
    <source>
        <dbReference type="Proteomes" id="UP001501771"/>
    </source>
</evidence>
<sequence length="145" mass="15584">MKILVRRIGLTMLIGGLLLAVGTFIGSYFAEQRYWDAQGDWFVADMKGESSVGAAYDSNQAGSARRLWAVAFYSSLGVPLLSVPTLLTARKLPAIPTVRVEAASTSPASPGAVRAWLNNLEALRAAGAISEAEFTEQRRQIIAQV</sequence>
<feature type="domain" description="SHOCT" evidence="2">
    <location>
        <begin position="117"/>
        <end position="141"/>
    </location>
</feature>
<dbReference type="Proteomes" id="UP001501771">
    <property type="component" value="Unassembled WGS sequence"/>
</dbReference>
<gene>
    <name evidence="3" type="ORF">GCM10009844_31060</name>
</gene>
<comment type="caution">
    <text evidence="3">The sequence shown here is derived from an EMBL/GenBank/DDBJ whole genome shotgun (WGS) entry which is preliminary data.</text>
</comment>
<reference evidence="3 4" key="1">
    <citation type="journal article" date="2019" name="Int. J. Syst. Evol. Microbiol.">
        <title>The Global Catalogue of Microorganisms (GCM) 10K type strain sequencing project: providing services to taxonomists for standard genome sequencing and annotation.</title>
        <authorList>
            <consortium name="The Broad Institute Genomics Platform"/>
            <consortium name="The Broad Institute Genome Sequencing Center for Infectious Disease"/>
            <person name="Wu L."/>
            <person name="Ma J."/>
        </authorList>
    </citation>
    <scope>NUCLEOTIDE SEQUENCE [LARGE SCALE GENOMIC DNA]</scope>
    <source>
        <strain evidence="3 4">JCM 16022</strain>
    </source>
</reference>
<keyword evidence="1" id="KW-1133">Transmembrane helix</keyword>